<evidence type="ECO:0000313" key="2">
    <source>
        <dbReference type="Proteomes" id="UP000217199"/>
    </source>
</evidence>
<dbReference type="Pfam" id="PF00702">
    <property type="entry name" value="Hydrolase"/>
    <property type="match status" value="1"/>
</dbReference>
<evidence type="ECO:0000313" key="1">
    <source>
        <dbReference type="EMBL" id="PAV19545.1"/>
    </source>
</evidence>
<protein>
    <submittedName>
        <fullName evidence="1">HAD</fullName>
    </submittedName>
</protein>
<dbReference type="SFLD" id="SFLDS00003">
    <property type="entry name" value="Haloacid_Dehalogenase"/>
    <property type="match status" value="1"/>
</dbReference>
<dbReference type="SUPFAM" id="SSF56784">
    <property type="entry name" value="HAD-like"/>
    <property type="match status" value="1"/>
</dbReference>
<name>A0A286UJ86_9AGAM</name>
<dbReference type="OrthoDB" id="40579at2759"/>
<proteinExistence type="predicted"/>
<dbReference type="GO" id="GO:0016791">
    <property type="term" value="F:phosphatase activity"/>
    <property type="evidence" value="ECO:0007669"/>
    <property type="project" value="TreeGrafter"/>
</dbReference>
<dbReference type="InterPro" id="IPR023214">
    <property type="entry name" value="HAD_sf"/>
</dbReference>
<dbReference type="SFLD" id="SFLDG01129">
    <property type="entry name" value="C1.5:_HAD__Beta-PGM__Phosphata"/>
    <property type="match status" value="1"/>
</dbReference>
<dbReference type="InterPro" id="IPR023198">
    <property type="entry name" value="PGP-like_dom2"/>
</dbReference>
<dbReference type="FunFam" id="1.10.150.240:FF:000001">
    <property type="entry name" value="Haloacid dehalogenase-like hydrolase domain"/>
    <property type="match status" value="1"/>
</dbReference>
<sequence>MSELTSSQASSKSIEYVIFDMDGLLIDSERIYTDVTNNILKEYGKEMTWDIKAGLMGKPEREAAEHLLSFFPGIPLTIDTYLRERDAQQDLLWPDVPVLPGALRLVKHLKACSIPIALATGSRKAKFELKTSKLAELFDCFDGRIVCGDNVKIQGRGKPAPDIFLLAARDLLGIPVGIEEEGDSKEWEWRKKGLVFEDAIPGVQAGKRAGMNVAWVPDQNLLEVEYSGAHKADAIYRTLEDFRPEDWGLPPFPLTS</sequence>
<dbReference type="PANTHER" id="PTHR18901">
    <property type="entry name" value="2-DEOXYGLUCOSE-6-PHOSPHATE PHOSPHATASE 2"/>
    <property type="match status" value="1"/>
</dbReference>
<dbReference type="AlphaFoldDB" id="A0A286UJ86"/>
<accession>A0A286UJ86</accession>
<reference evidence="1 2" key="1">
    <citation type="journal article" date="2017" name="Mol. Ecol.">
        <title>Comparative and population genomic landscape of Phellinus noxius: A hypervariable fungus causing root rot in trees.</title>
        <authorList>
            <person name="Chung C.L."/>
            <person name="Lee T.J."/>
            <person name="Akiba M."/>
            <person name="Lee H.H."/>
            <person name="Kuo T.H."/>
            <person name="Liu D."/>
            <person name="Ke H.M."/>
            <person name="Yokoi T."/>
            <person name="Roa M.B."/>
            <person name="Lu M.J."/>
            <person name="Chang Y.Y."/>
            <person name="Ann P.J."/>
            <person name="Tsai J.N."/>
            <person name="Chen C.Y."/>
            <person name="Tzean S.S."/>
            <person name="Ota Y."/>
            <person name="Hattori T."/>
            <person name="Sahashi N."/>
            <person name="Liou R.F."/>
            <person name="Kikuchi T."/>
            <person name="Tsai I.J."/>
        </authorList>
    </citation>
    <scope>NUCLEOTIDE SEQUENCE [LARGE SCALE GENOMIC DNA]</scope>
    <source>
        <strain evidence="1 2">FFPRI411160</strain>
    </source>
</reference>
<gene>
    <name evidence="1" type="ORF">PNOK_0447900</name>
</gene>
<comment type="caution">
    <text evidence="1">The sequence shown here is derived from an EMBL/GenBank/DDBJ whole genome shotgun (WGS) entry which is preliminary data.</text>
</comment>
<dbReference type="Gene3D" id="3.40.50.1000">
    <property type="entry name" value="HAD superfamily/HAD-like"/>
    <property type="match status" value="1"/>
</dbReference>
<organism evidence="1 2">
    <name type="scientific">Pyrrhoderma noxium</name>
    <dbReference type="NCBI Taxonomy" id="2282107"/>
    <lineage>
        <taxon>Eukaryota</taxon>
        <taxon>Fungi</taxon>
        <taxon>Dikarya</taxon>
        <taxon>Basidiomycota</taxon>
        <taxon>Agaricomycotina</taxon>
        <taxon>Agaricomycetes</taxon>
        <taxon>Hymenochaetales</taxon>
        <taxon>Hymenochaetaceae</taxon>
        <taxon>Pyrrhoderma</taxon>
    </lineage>
</organism>
<dbReference type="FunCoup" id="A0A286UJ86">
    <property type="interactions" value="26"/>
</dbReference>
<dbReference type="STRING" id="2282107.A0A286UJ86"/>
<dbReference type="InterPro" id="IPR036412">
    <property type="entry name" value="HAD-like_sf"/>
</dbReference>
<dbReference type="Proteomes" id="UP000217199">
    <property type="component" value="Unassembled WGS sequence"/>
</dbReference>
<dbReference type="InParanoid" id="A0A286UJ86"/>
<keyword evidence="2" id="KW-1185">Reference proteome</keyword>
<dbReference type="PANTHER" id="PTHR18901:SF38">
    <property type="entry name" value="PSEUDOURIDINE-5'-PHOSPHATASE"/>
    <property type="match status" value="1"/>
</dbReference>
<dbReference type="Gene3D" id="1.10.150.240">
    <property type="entry name" value="Putative phosphatase, domain 2"/>
    <property type="match status" value="1"/>
</dbReference>
<dbReference type="EMBL" id="NBII01000004">
    <property type="protein sequence ID" value="PAV19545.1"/>
    <property type="molecule type" value="Genomic_DNA"/>
</dbReference>